<dbReference type="RefSeq" id="WP_275218346.1">
    <property type="nucleotide sequence ID" value="NZ_JAPHVQ010000011.1"/>
</dbReference>
<dbReference type="Proteomes" id="UP001142444">
    <property type="component" value="Unassembled WGS sequence"/>
</dbReference>
<dbReference type="AlphaFoldDB" id="A0A9X4G406"/>
<gene>
    <name evidence="1" type="ORF">OQ257_10050</name>
</gene>
<comment type="caution">
    <text evidence="1">The sequence shown here is derived from an EMBL/GenBank/DDBJ whole genome shotgun (WGS) entry which is preliminary data.</text>
</comment>
<reference evidence="1" key="2">
    <citation type="journal article" date="2023" name="Pathogens">
        <title>Pathological Features and Genomic Characterization of an Actinobacillus equuli subsp. equuli Bearing Unique Virulence-Associated Genes from an Adult Horse with Pleuropneumonia.</title>
        <authorList>
            <person name="Kamali M."/>
            <person name="Carossino M."/>
            <person name="Del Piero F."/>
            <person name="Peak L."/>
            <person name="Mitchell M.S."/>
            <person name="Willette J."/>
            <person name="Baker R."/>
            <person name="Li F."/>
            <person name="Kenez A."/>
            <person name="Balasuriya U.B.R."/>
            <person name="Go Y.Y."/>
        </authorList>
    </citation>
    <scope>NUCLEOTIDE SEQUENCE</scope>
    <source>
        <strain evidence="1">4524</strain>
    </source>
</reference>
<protein>
    <submittedName>
        <fullName evidence="1">Uncharacterized protein</fullName>
    </submittedName>
</protein>
<name>A0A9X4G406_ACTEU</name>
<accession>A0A9X4G406</accession>
<organism evidence="1 2">
    <name type="scientific">Actinobacillus equuli subsp. equuli</name>
    <dbReference type="NCBI Taxonomy" id="202947"/>
    <lineage>
        <taxon>Bacteria</taxon>
        <taxon>Pseudomonadati</taxon>
        <taxon>Pseudomonadota</taxon>
        <taxon>Gammaproteobacteria</taxon>
        <taxon>Pasteurellales</taxon>
        <taxon>Pasteurellaceae</taxon>
        <taxon>Actinobacillus</taxon>
    </lineage>
</organism>
<keyword evidence="2" id="KW-1185">Reference proteome</keyword>
<evidence type="ECO:0000313" key="1">
    <source>
        <dbReference type="EMBL" id="MDE8035499.1"/>
    </source>
</evidence>
<reference evidence="1" key="1">
    <citation type="submission" date="2022-11" db="EMBL/GenBank/DDBJ databases">
        <authorList>
            <person name="Kamali M."/>
            <person name="Peak L."/>
            <person name="Go Y.Y."/>
            <person name="Balasuriya U.B.R."/>
            <person name="Carossino M."/>
        </authorList>
    </citation>
    <scope>NUCLEOTIDE SEQUENCE</scope>
    <source>
        <strain evidence="1">4524</strain>
    </source>
</reference>
<sequence>MLSAILHGKKTGTGFAGTRLKIGETQGAEDVLTSTVFERIAYLPNETFTQFIKCLFNEKEDTGYLKEIDFWLAWKWNSSFVEPDVLLTGSNGQSVIIEAKRYDYLQQQYAEQLAKELIAASQNGIANPILLTIGGMAEYNEKSLNHLRKQVEYELTKFSCTFSYKIYCVSWQDVYLALDKAVKHHKNEAFLLRLLSDIREAYEWHGIRYQPRQWLSGLSKHTLTNFTFPSIFKQEKSWERLVPMNIERTKFPSFLGVKDE</sequence>
<proteinExistence type="predicted"/>
<dbReference type="EMBL" id="JAPHVQ010000011">
    <property type="protein sequence ID" value="MDE8035499.1"/>
    <property type="molecule type" value="Genomic_DNA"/>
</dbReference>
<evidence type="ECO:0000313" key="2">
    <source>
        <dbReference type="Proteomes" id="UP001142444"/>
    </source>
</evidence>